<dbReference type="AlphaFoldDB" id="A0A918TUL0"/>
<dbReference type="EMBL" id="BMYJ01000011">
    <property type="protein sequence ID" value="GHC64218.1"/>
    <property type="molecule type" value="Genomic_DNA"/>
</dbReference>
<evidence type="ECO:0000313" key="1">
    <source>
        <dbReference type="EMBL" id="GHC64218.1"/>
    </source>
</evidence>
<dbReference type="InterPro" id="IPR045386">
    <property type="entry name" value="DUF6525"/>
</dbReference>
<reference evidence="1" key="1">
    <citation type="journal article" date="2014" name="Int. J. Syst. Evol. Microbiol.">
        <title>Complete genome sequence of Corynebacterium casei LMG S-19264T (=DSM 44701T), isolated from a smear-ripened cheese.</title>
        <authorList>
            <consortium name="US DOE Joint Genome Institute (JGI-PGF)"/>
            <person name="Walter F."/>
            <person name="Albersmeier A."/>
            <person name="Kalinowski J."/>
            <person name="Ruckert C."/>
        </authorList>
    </citation>
    <scope>NUCLEOTIDE SEQUENCE</scope>
    <source>
        <strain evidence="1">KCTC 23310</strain>
    </source>
</reference>
<dbReference type="RefSeq" id="WP_189412708.1">
    <property type="nucleotide sequence ID" value="NZ_BMYJ01000011.1"/>
</dbReference>
<evidence type="ECO:0000313" key="2">
    <source>
        <dbReference type="Proteomes" id="UP000638981"/>
    </source>
</evidence>
<reference evidence="1" key="2">
    <citation type="submission" date="2020-09" db="EMBL/GenBank/DDBJ databases">
        <authorList>
            <person name="Sun Q."/>
            <person name="Kim S."/>
        </authorList>
    </citation>
    <scope>NUCLEOTIDE SEQUENCE</scope>
    <source>
        <strain evidence="1">KCTC 23310</strain>
    </source>
</reference>
<name>A0A918TUL0_9RHOB</name>
<dbReference type="Pfam" id="PF20135">
    <property type="entry name" value="DUF6525"/>
    <property type="match status" value="1"/>
</dbReference>
<protein>
    <submittedName>
        <fullName evidence="1">Uncharacterized protein</fullName>
    </submittedName>
</protein>
<organism evidence="1 2">
    <name type="scientific">Neogemmobacter tilapiae</name>
    <dbReference type="NCBI Taxonomy" id="875041"/>
    <lineage>
        <taxon>Bacteria</taxon>
        <taxon>Pseudomonadati</taxon>
        <taxon>Pseudomonadota</taxon>
        <taxon>Alphaproteobacteria</taxon>
        <taxon>Rhodobacterales</taxon>
        <taxon>Paracoccaceae</taxon>
        <taxon>Neogemmobacter</taxon>
    </lineage>
</organism>
<sequence>MKNLRSSKARWRRVDPMAEFDRLPPALRRWLHEAALPWSAGSAQRIWDRALGETGCEATALARLARAEAETLRRA</sequence>
<comment type="caution">
    <text evidence="1">The sequence shown here is derived from an EMBL/GenBank/DDBJ whole genome shotgun (WGS) entry which is preliminary data.</text>
</comment>
<accession>A0A918TUL0</accession>
<gene>
    <name evidence="1" type="ORF">GCM10007315_30720</name>
</gene>
<keyword evidence="2" id="KW-1185">Reference proteome</keyword>
<dbReference type="Proteomes" id="UP000638981">
    <property type="component" value="Unassembled WGS sequence"/>
</dbReference>
<proteinExistence type="predicted"/>